<evidence type="ECO:0000313" key="2">
    <source>
        <dbReference type="Proteomes" id="UP000276133"/>
    </source>
</evidence>
<organism evidence="1 2">
    <name type="scientific">Brachionus plicatilis</name>
    <name type="common">Marine rotifer</name>
    <name type="synonym">Brachionus muelleri</name>
    <dbReference type="NCBI Taxonomy" id="10195"/>
    <lineage>
        <taxon>Eukaryota</taxon>
        <taxon>Metazoa</taxon>
        <taxon>Spiralia</taxon>
        <taxon>Gnathifera</taxon>
        <taxon>Rotifera</taxon>
        <taxon>Eurotatoria</taxon>
        <taxon>Monogononta</taxon>
        <taxon>Pseudotrocha</taxon>
        <taxon>Ploima</taxon>
        <taxon>Brachionidae</taxon>
        <taxon>Brachionus</taxon>
    </lineage>
</organism>
<comment type="caution">
    <text evidence="1">The sequence shown here is derived from an EMBL/GenBank/DDBJ whole genome shotgun (WGS) entry which is preliminary data.</text>
</comment>
<evidence type="ECO:0000313" key="1">
    <source>
        <dbReference type="EMBL" id="RNA13717.1"/>
    </source>
</evidence>
<name>A0A3M7QQH5_BRAPC</name>
<dbReference type="Proteomes" id="UP000276133">
    <property type="component" value="Unassembled WGS sequence"/>
</dbReference>
<dbReference type="AlphaFoldDB" id="A0A3M7QQH5"/>
<protein>
    <submittedName>
        <fullName evidence="1">Uncharacterized protein</fullName>
    </submittedName>
</protein>
<accession>A0A3M7QQH5</accession>
<dbReference type="EMBL" id="REGN01005338">
    <property type="protein sequence ID" value="RNA13717.1"/>
    <property type="molecule type" value="Genomic_DNA"/>
</dbReference>
<sequence>SLLQFEIINKIDDFNLSEESSEFVKELFDIKILQSVNELYEPIIQRKINSFELQMFKIESYEKMLSIGHRLRIKNKIFTSIEYSKLTKNKSSGIIKYSVENNVHFAVSQYEIITNNQMSSNKIRVPKELNYLKEEDFFVIFFIVILIGSFKKEFLRKARCIPIESYRFLSLIIKKPVRTP</sequence>
<feature type="non-terminal residue" evidence="1">
    <location>
        <position position="1"/>
    </location>
</feature>
<proteinExistence type="predicted"/>
<keyword evidence="2" id="KW-1185">Reference proteome</keyword>
<reference evidence="1 2" key="1">
    <citation type="journal article" date="2018" name="Sci. Rep.">
        <title>Genomic signatures of local adaptation to the degree of environmental predictability in rotifers.</title>
        <authorList>
            <person name="Franch-Gras L."/>
            <person name="Hahn C."/>
            <person name="Garcia-Roger E.M."/>
            <person name="Carmona M.J."/>
            <person name="Serra M."/>
            <person name="Gomez A."/>
        </authorList>
    </citation>
    <scope>NUCLEOTIDE SEQUENCE [LARGE SCALE GENOMIC DNA]</scope>
    <source>
        <strain evidence="1">HYR1</strain>
    </source>
</reference>
<gene>
    <name evidence="1" type="ORF">BpHYR1_003315</name>
</gene>